<sequence length="95" mass="10417">MLVSLASRTPLPLLRSAALSLCPFLLVRASLPPDLTRAYSQLLKKRLDKDMDMALLKVEMGRLKEVFNEASSSASKSGGGGRRRERLPPPSQLNP</sequence>
<gene>
    <name evidence="3" type="ORF">RHGRI_023745</name>
</gene>
<dbReference type="Proteomes" id="UP000823749">
    <property type="component" value="Chromosome 8"/>
</dbReference>
<organism evidence="3 4">
    <name type="scientific">Rhododendron griersonianum</name>
    <dbReference type="NCBI Taxonomy" id="479676"/>
    <lineage>
        <taxon>Eukaryota</taxon>
        <taxon>Viridiplantae</taxon>
        <taxon>Streptophyta</taxon>
        <taxon>Embryophyta</taxon>
        <taxon>Tracheophyta</taxon>
        <taxon>Spermatophyta</taxon>
        <taxon>Magnoliopsida</taxon>
        <taxon>eudicotyledons</taxon>
        <taxon>Gunneridae</taxon>
        <taxon>Pentapetalae</taxon>
        <taxon>asterids</taxon>
        <taxon>Ericales</taxon>
        <taxon>Ericaceae</taxon>
        <taxon>Ericoideae</taxon>
        <taxon>Rhodoreae</taxon>
        <taxon>Rhododendron</taxon>
    </lineage>
</organism>
<evidence type="ECO:0000256" key="2">
    <source>
        <dbReference type="SAM" id="SignalP"/>
    </source>
</evidence>
<feature type="chain" id="PRO_5043394869" evidence="2">
    <location>
        <begin position="30"/>
        <end position="95"/>
    </location>
</feature>
<protein>
    <submittedName>
        <fullName evidence="3">Uncharacterized protein</fullName>
    </submittedName>
</protein>
<feature type="region of interest" description="Disordered" evidence="1">
    <location>
        <begin position="69"/>
        <end position="95"/>
    </location>
</feature>
<proteinExistence type="predicted"/>
<evidence type="ECO:0000256" key="1">
    <source>
        <dbReference type="SAM" id="MobiDB-lite"/>
    </source>
</evidence>
<name>A0AAV6J9Z0_9ERIC</name>
<keyword evidence="4" id="KW-1185">Reference proteome</keyword>
<dbReference type="EMBL" id="JACTNZ010000008">
    <property type="protein sequence ID" value="KAG5536060.1"/>
    <property type="molecule type" value="Genomic_DNA"/>
</dbReference>
<reference evidence="3" key="1">
    <citation type="submission" date="2020-08" db="EMBL/GenBank/DDBJ databases">
        <title>Plant Genome Project.</title>
        <authorList>
            <person name="Zhang R.-G."/>
        </authorList>
    </citation>
    <scope>NUCLEOTIDE SEQUENCE</scope>
    <source>
        <strain evidence="3">WSP0</strain>
        <tissue evidence="3">Leaf</tissue>
    </source>
</reference>
<evidence type="ECO:0000313" key="4">
    <source>
        <dbReference type="Proteomes" id="UP000823749"/>
    </source>
</evidence>
<comment type="caution">
    <text evidence="3">The sequence shown here is derived from an EMBL/GenBank/DDBJ whole genome shotgun (WGS) entry which is preliminary data.</text>
</comment>
<feature type="signal peptide" evidence="2">
    <location>
        <begin position="1"/>
        <end position="29"/>
    </location>
</feature>
<evidence type="ECO:0000313" key="3">
    <source>
        <dbReference type="EMBL" id="KAG5536060.1"/>
    </source>
</evidence>
<dbReference type="AlphaFoldDB" id="A0AAV6J9Z0"/>
<accession>A0AAV6J9Z0</accession>
<keyword evidence="2" id="KW-0732">Signal</keyword>